<dbReference type="InterPro" id="IPR009045">
    <property type="entry name" value="Zn_M74/Hedgehog-like"/>
</dbReference>
<dbReference type="AlphaFoldDB" id="A0A7V0IA04"/>
<accession>A0A7V0IA04</accession>
<dbReference type="InterPro" id="IPR013230">
    <property type="entry name" value="Peptidase_M15A_C"/>
</dbReference>
<reference evidence="2" key="1">
    <citation type="journal article" date="2020" name="mSystems">
        <title>Genome- and Community-Level Interaction Insights into Carbon Utilization and Element Cycling Functions of Hydrothermarchaeota in Hydrothermal Sediment.</title>
        <authorList>
            <person name="Zhou Z."/>
            <person name="Liu Y."/>
            <person name="Xu W."/>
            <person name="Pan J."/>
            <person name="Luo Z.H."/>
            <person name="Li M."/>
        </authorList>
    </citation>
    <scope>NUCLEOTIDE SEQUENCE [LARGE SCALE GENOMIC DNA]</scope>
    <source>
        <strain evidence="2">HyVt-113</strain>
    </source>
</reference>
<dbReference type="SUPFAM" id="SSF55166">
    <property type="entry name" value="Hedgehog/DD-peptidase"/>
    <property type="match status" value="1"/>
</dbReference>
<name>A0A7V0IA04_DESA2</name>
<dbReference type="Proteomes" id="UP000885706">
    <property type="component" value="Unassembled WGS sequence"/>
</dbReference>
<dbReference type="Gene3D" id="3.30.1380.10">
    <property type="match status" value="1"/>
</dbReference>
<comment type="caution">
    <text evidence="2">The sequence shown here is derived from an EMBL/GenBank/DDBJ whole genome shotgun (WGS) entry which is preliminary data.</text>
</comment>
<organism evidence="2">
    <name type="scientific">Desulfofervidus auxilii</name>
    <dbReference type="NCBI Taxonomy" id="1621989"/>
    <lineage>
        <taxon>Bacteria</taxon>
        <taxon>Pseudomonadati</taxon>
        <taxon>Thermodesulfobacteriota</taxon>
        <taxon>Candidatus Desulfofervidia</taxon>
        <taxon>Candidatus Desulfofervidales</taxon>
        <taxon>Candidatus Desulfofervidaceae</taxon>
        <taxon>Candidatus Desulfofervidus</taxon>
    </lineage>
</organism>
<gene>
    <name evidence="2" type="ORF">ENF30_00765</name>
</gene>
<dbReference type="Pfam" id="PF08291">
    <property type="entry name" value="Peptidase_M15_3"/>
    <property type="match status" value="1"/>
</dbReference>
<dbReference type="EMBL" id="DQWQ01000036">
    <property type="protein sequence ID" value="HDD35310.1"/>
    <property type="molecule type" value="Genomic_DNA"/>
</dbReference>
<sequence>MAKDFWKKVRFFERSHFACPCCGKCEMSEELIFKLDHIRECLGVPIIITSGFRCEFHNKAVGGVPDSSHLKGLAVDISIPTSAYRYNLITYAVILRIPRIGIGANFIHLDIDKSKPCPVMWVY</sequence>
<protein>
    <submittedName>
        <fullName evidence="2">Peptidase M15</fullName>
    </submittedName>
</protein>
<evidence type="ECO:0000313" key="2">
    <source>
        <dbReference type="EMBL" id="HDD35310.1"/>
    </source>
</evidence>
<feature type="domain" description="Peptidase M15A C-terminal" evidence="1">
    <location>
        <begin position="28"/>
        <end position="110"/>
    </location>
</feature>
<evidence type="ECO:0000259" key="1">
    <source>
        <dbReference type="Pfam" id="PF08291"/>
    </source>
</evidence>
<proteinExistence type="predicted"/>